<dbReference type="AlphaFoldDB" id="A0A3P8AS02"/>
<evidence type="ECO:0000313" key="2">
    <source>
        <dbReference type="Proteomes" id="UP000270296"/>
    </source>
</evidence>
<keyword evidence="2" id="KW-1185">Reference proteome</keyword>
<accession>A0A3P8AS02</accession>
<protein>
    <submittedName>
        <fullName evidence="1">Uncharacterized protein</fullName>
    </submittedName>
</protein>
<gene>
    <name evidence="1" type="ORF">SBAD_LOCUS8454</name>
</gene>
<evidence type="ECO:0000313" key="1">
    <source>
        <dbReference type="EMBL" id="VDP17227.1"/>
    </source>
</evidence>
<dbReference type="EMBL" id="UZAM01011608">
    <property type="protein sequence ID" value="VDP17227.1"/>
    <property type="molecule type" value="Genomic_DNA"/>
</dbReference>
<dbReference type="Proteomes" id="UP000270296">
    <property type="component" value="Unassembled WGS sequence"/>
</dbReference>
<dbReference type="OrthoDB" id="19938at2759"/>
<name>A0A3P8AS02_9BILA</name>
<reference evidence="1 2" key="1">
    <citation type="submission" date="2018-11" db="EMBL/GenBank/DDBJ databases">
        <authorList>
            <consortium name="Pathogen Informatics"/>
        </authorList>
    </citation>
    <scope>NUCLEOTIDE SEQUENCE [LARGE SCALE GENOMIC DNA]</scope>
</reference>
<sequence length="155" mass="18180">MEKQRLFTKAFPDISISDKVETRKASDSSQKAHFSSLYLGSKIFIYGPQLMRRQIVQHLQELEEMKAAYSQHLVRMQKVEEQKNALRLKPKDIEFPGLGLSYYFKNQIYCREQLEEDQKLGSVSRLRYLLMKENDSIQLDSSVEIVYLTSSICNF</sequence>
<organism evidence="1 2">
    <name type="scientific">Soboliphyme baturini</name>
    <dbReference type="NCBI Taxonomy" id="241478"/>
    <lineage>
        <taxon>Eukaryota</taxon>
        <taxon>Metazoa</taxon>
        <taxon>Ecdysozoa</taxon>
        <taxon>Nematoda</taxon>
        <taxon>Enoplea</taxon>
        <taxon>Dorylaimia</taxon>
        <taxon>Dioctophymatida</taxon>
        <taxon>Dioctophymatoidea</taxon>
        <taxon>Soboliphymatidae</taxon>
        <taxon>Soboliphyme</taxon>
    </lineage>
</organism>
<proteinExistence type="predicted"/>